<gene>
    <name evidence="2" type="ORF">X943_003970</name>
</gene>
<dbReference type="GO" id="GO:0046982">
    <property type="term" value="F:protein heterodimerization activity"/>
    <property type="evidence" value="ECO:0007669"/>
    <property type="project" value="InterPro"/>
</dbReference>
<proteinExistence type="inferred from homology"/>
<evidence type="ECO:0000313" key="3">
    <source>
        <dbReference type="Proteomes" id="UP001195914"/>
    </source>
</evidence>
<name>A0AAD9G843_BABDI</name>
<dbReference type="Pfam" id="PF03966">
    <property type="entry name" value="Trm112p"/>
    <property type="match status" value="1"/>
</dbReference>
<comment type="similarity">
    <text evidence="1">Belongs to the TRM112 family.</text>
</comment>
<dbReference type="CDD" id="cd21089">
    <property type="entry name" value="Trm112-like"/>
    <property type="match status" value="1"/>
</dbReference>
<dbReference type="PANTHER" id="PTHR12773">
    <property type="entry name" value="UPF0315 PROTEIN-RELATED"/>
    <property type="match status" value="1"/>
</dbReference>
<dbReference type="Proteomes" id="UP001195914">
    <property type="component" value="Unassembled WGS sequence"/>
</dbReference>
<keyword evidence="3" id="KW-1185">Reference proteome</keyword>
<evidence type="ECO:0008006" key="4">
    <source>
        <dbReference type="Google" id="ProtNLM"/>
    </source>
</evidence>
<comment type="caution">
    <text evidence="2">The sequence shown here is derived from an EMBL/GenBank/DDBJ whole genome shotgun (WGS) entry which is preliminary data.</text>
</comment>
<dbReference type="AlphaFoldDB" id="A0AAD9G843"/>
<dbReference type="InterPro" id="IPR005651">
    <property type="entry name" value="Trm112-like"/>
</dbReference>
<dbReference type="PANTHER" id="PTHR12773:SF0">
    <property type="entry name" value="MULTIFUNCTIONAL METHYLTRANSFERASE SUBUNIT TRM112-LIKE PROTEIN"/>
    <property type="match status" value="1"/>
</dbReference>
<evidence type="ECO:0000256" key="1">
    <source>
        <dbReference type="ARBA" id="ARBA00007980"/>
    </source>
</evidence>
<protein>
    <recommendedName>
        <fullName evidence="4">C2H2-type domain-containing protein</fullName>
    </recommendedName>
</protein>
<sequence length="169" mass="19062">MRLITHNLLMCNTEKCVNGYPLKISPSIVDDACKTISQELNPQFIRKMLQRMDYPSLVDAAKSVGLDLPASYSESDLENDSFLAQVHHCILEFHVLEATLTCPQCGRVYTISKGMHESHVHMRLQASLTCYTANPKTRISISLASVTCRYPNLLNRIDYSLQCLRVPVC</sequence>
<evidence type="ECO:0000313" key="2">
    <source>
        <dbReference type="EMBL" id="KAK1933509.1"/>
    </source>
</evidence>
<organism evidence="2 3">
    <name type="scientific">Babesia divergens</name>
    <dbReference type="NCBI Taxonomy" id="32595"/>
    <lineage>
        <taxon>Eukaryota</taxon>
        <taxon>Sar</taxon>
        <taxon>Alveolata</taxon>
        <taxon>Apicomplexa</taxon>
        <taxon>Aconoidasida</taxon>
        <taxon>Piroplasmida</taxon>
        <taxon>Babesiidae</taxon>
        <taxon>Babesia</taxon>
    </lineage>
</organism>
<dbReference type="GO" id="GO:0070476">
    <property type="term" value="P:rRNA (guanine-N7)-methylation"/>
    <property type="evidence" value="ECO:0007669"/>
    <property type="project" value="TreeGrafter"/>
</dbReference>
<dbReference type="Gene3D" id="2.20.25.10">
    <property type="match status" value="1"/>
</dbReference>
<reference evidence="2" key="1">
    <citation type="journal article" date="2014" name="Nucleic Acids Res.">
        <title>The evolutionary dynamics of variant antigen genes in Babesia reveal a history of genomic innovation underlying host-parasite interaction.</title>
        <authorList>
            <person name="Jackson A.P."/>
            <person name="Otto T.D."/>
            <person name="Darby A."/>
            <person name="Ramaprasad A."/>
            <person name="Xia D."/>
            <person name="Echaide I.E."/>
            <person name="Farber M."/>
            <person name="Gahlot S."/>
            <person name="Gamble J."/>
            <person name="Gupta D."/>
            <person name="Gupta Y."/>
            <person name="Jackson L."/>
            <person name="Malandrin L."/>
            <person name="Malas T.B."/>
            <person name="Moussa E."/>
            <person name="Nair M."/>
            <person name="Reid A.J."/>
            <person name="Sanders M."/>
            <person name="Sharma J."/>
            <person name="Tracey A."/>
            <person name="Quail M.A."/>
            <person name="Weir W."/>
            <person name="Wastling J.M."/>
            <person name="Hall N."/>
            <person name="Willadsen P."/>
            <person name="Lingelbach K."/>
            <person name="Shiels B."/>
            <person name="Tait A."/>
            <person name="Berriman M."/>
            <person name="Allred D.R."/>
            <person name="Pain A."/>
        </authorList>
    </citation>
    <scope>NUCLEOTIDE SEQUENCE</scope>
    <source>
        <strain evidence="2">1802A</strain>
    </source>
</reference>
<dbReference type="InterPro" id="IPR039127">
    <property type="entry name" value="Trm112"/>
</dbReference>
<accession>A0AAD9G843</accession>
<reference evidence="2" key="2">
    <citation type="submission" date="2021-05" db="EMBL/GenBank/DDBJ databases">
        <authorList>
            <person name="Pain A."/>
        </authorList>
    </citation>
    <scope>NUCLEOTIDE SEQUENCE</scope>
    <source>
        <strain evidence="2">1802A</strain>
    </source>
</reference>
<dbReference type="EMBL" id="JAHBMH010000073">
    <property type="protein sequence ID" value="KAK1933509.1"/>
    <property type="molecule type" value="Genomic_DNA"/>
</dbReference>
<dbReference type="GO" id="GO:0030488">
    <property type="term" value="P:tRNA methylation"/>
    <property type="evidence" value="ECO:0007669"/>
    <property type="project" value="TreeGrafter"/>
</dbReference>